<dbReference type="PANTHER" id="PTHR43451">
    <property type="entry name" value="ACETYLTRANSFERASE (GNAT) FAMILY PROTEIN"/>
    <property type="match status" value="1"/>
</dbReference>
<dbReference type="PROSITE" id="PS51186">
    <property type="entry name" value="GNAT"/>
    <property type="match status" value="1"/>
</dbReference>
<dbReference type="GO" id="GO:0016747">
    <property type="term" value="F:acyltransferase activity, transferring groups other than amino-acyl groups"/>
    <property type="evidence" value="ECO:0007669"/>
    <property type="project" value="InterPro"/>
</dbReference>
<feature type="domain" description="N-acetyltransferase" evidence="1">
    <location>
        <begin position="34"/>
        <end position="184"/>
    </location>
</feature>
<dbReference type="EMBL" id="DXHQ01000020">
    <property type="protein sequence ID" value="HIW08084.1"/>
    <property type="molecule type" value="Genomic_DNA"/>
</dbReference>
<dbReference type="Proteomes" id="UP000823933">
    <property type="component" value="Unassembled WGS sequence"/>
</dbReference>
<gene>
    <name evidence="2" type="ORF">H9890_01620</name>
</gene>
<organism evidence="2 3">
    <name type="scientific">Candidatus Faecalibacterium intestinigallinarum</name>
    <dbReference type="NCBI Taxonomy" id="2838581"/>
    <lineage>
        <taxon>Bacteria</taxon>
        <taxon>Bacillati</taxon>
        <taxon>Bacillota</taxon>
        <taxon>Clostridia</taxon>
        <taxon>Eubacteriales</taxon>
        <taxon>Oscillospiraceae</taxon>
        <taxon>Faecalibacterium</taxon>
    </lineage>
</organism>
<sequence length="184" mass="20547">MLRLLDHCRAERDVVTFHSRAEADAWLKWLRAGVTLRPYRPADCPALAKLFTETVHTVCAADYTPAELDAWAPPEGPDLAAWDASFQAHCTWIAEIGGRIAGFGDIDPASGCLDRLYVGRDFQRHGAASALCDVLERACPVRPVTTHASRTARGFFARRGYRLLRAQLVERRGQLLENFVMEKP</sequence>
<dbReference type="InterPro" id="IPR000182">
    <property type="entry name" value="GNAT_dom"/>
</dbReference>
<dbReference type="EC" id="2.3.1.-" evidence="2"/>
<evidence type="ECO:0000259" key="1">
    <source>
        <dbReference type="PROSITE" id="PS51186"/>
    </source>
</evidence>
<protein>
    <submittedName>
        <fullName evidence="2">GNAT family N-acetyltransferase</fullName>
        <ecNumber evidence="2">2.3.1.-</ecNumber>
    </submittedName>
</protein>
<proteinExistence type="predicted"/>
<dbReference type="InterPro" id="IPR016181">
    <property type="entry name" value="Acyl_CoA_acyltransferase"/>
</dbReference>
<dbReference type="CDD" id="cd04301">
    <property type="entry name" value="NAT_SF"/>
    <property type="match status" value="1"/>
</dbReference>
<keyword evidence="2" id="KW-0808">Transferase</keyword>
<dbReference type="Gene3D" id="3.40.630.30">
    <property type="match status" value="1"/>
</dbReference>
<reference evidence="2" key="1">
    <citation type="journal article" date="2021" name="PeerJ">
        <title>Extensive microbial diversity within the chicken gut microbiome revealed by metagenomics and culture.</title>
        <authorList>
            <person name="Gilroy R."/>
            <person name="Ravi A."/>
            <person name="Getino M."/>
            <person name="Pursley I."/>
            <person name="Horton D.L."/>
            <person name="Alikhan N.F."/>
            <person name="Baker D."/>
            <person name="Gharbi K."/>
            <person name="Hall N."/>
            <person name="Watson M."/>
            <person name="Adriaenssens E.M."/>
            <person name="Foster-Nyarko E."/>
            <person name="Jarju S."/>
            <person name="Secka A."/>
            <person name="Antonio M."/>
            <person name="Oren A."/>
            <person name="Chaudhuri R.R."/>
            <person name="La Ragione R."/>
            <person name="Hildebrand F."/>
            <person name="Pallen M.J."/>
        </authorList>
    </citation>
    <scope>NUCLEOTIDE SEQUENCE</scope>
    <source>
        <strain evidence="2">ChiHcolR34-3080</strain>
    </source>
</reference>
<accession>A0A9D1Q8P4</accession>
<evidence type="ECO:0000313" key="2">
    <source>
        <dbReference type="EMBL" id="HIW08084.1"/>
    </source>
</evidence>
<evidence type="ECO:0000313" key="3">
    <source>
        <dbReference type="Proteomes" id="UP000823933"/>
    </source>
</evidence>
<name>A0A9D1Q8P4_9FIRM</name>
<comment type="caution">
    <text evidence="2">The sequence shown here is derived from an EMBL/GenBank/DDBJ whole genome shotgun (WGS) entry which is preliminary data.</text>
</comment>
<dbReference type="AlphaFoldDB" id="A0A9D1Q8P4"/>
<dbReference type="SUPFAM" id="SSF55729">
    <property type="entry name" value="Acyl-CoA N-acyltransferases (Nat)"/>
    <property type="match status" value="1"/>
</dbReference>
<dbReference type="InterPro" id="IPR052564">
    <property type="entry name" value="N-acetyltrans/Recomb-assoc"/>
</dbReference>
<dbReference type="PANTHER" id="PTHR43451:SF1">
    <property type="entry name" value="ACETYLTRANSFERASE"/>
    <property type="match status" value="1"/>
</dbReference>
<dbReference type="Pfam" id="PF13673">
    <property type="entry name" value="Acetyltransf_10"/>
    <property type="match status" value="1"/>
</dbReference>
<keyword evidence="2" id="KW-0012">Acyltransferase</keyword>
<reference evidence="2" key="2">
    <citation type="submission" date="2021-04" db="EMBL/GenBank/DDBJ databases">
        <authorList>
            <person name="Gilroy R."/>
        </authorList>
    </citation>
    <scope>NUCLEOTIDE SEQUENCE</scope>
    <source>
        <strain evidence="2">ChiHcolR34-3080</strain>
    </source>
</reference>